<evidence type="ECO:0000259" key="8">
    <source>
        <dbReference type="PROSITE" id="PS50835"/>
    </source>
</evidence>
<evidence type="ECO:0000256" key="4">
    <source>
        <dbReference type="ARBA" id="ARBA00023180"/>
    </source>
</evidence>
<dbReference type="Proteomes" id="UP000230750">
    <property type="component" value="Unassembled WGS sequence"/>
</dbReference>
<comment type="caution">
    <text evidence="9">The sequence shown here is derived from an EMBL/GenBank/DDBJ whole genome shotgun (WGS) entry which is preliminary data.</text>
</comment>
<keyword evidence="6" id="KW-0812">Transmembrane</keyword>
<dbReference type="PROSITE" id="PS50835">
    <property type="entry name" value="IG_LIKE"/>
    <property type="match status" value="1"/>
</dbReference>
<dbReference type="EMBL" id="MRZV01000113">
    <property type="protein sequence ID" value="PIK58423.1"/>
    <property type="molecule type" value="Genomic_DNA"/>
</dbReference>
<protein>
    <recommendedName>
        <fullName evidence="8">Ig-like domain-containing protein</fullName>
    </recommendedName>
</protein>
<dbReference type="InterPro" id="IPR051275">
    <property type="entry name" value="Cell_adhesion_signaling"/>
</dbReference>
<feature type="transmembrane region" description="Helical" evidence="6">
    <location>
        <begin position="364"/>
        <end position="390"/>
    </location>
</feature>
<dbReference type="GO" id="GO:0050839">
    <property type="term" value="F:cell adhesion molecule binding"/>
    <property type="evidence" value="ECO:0007669"/>
    <property type="project" value="TreeGrafter"/>
</dbReference>
<evidence type="ECO:0000313" key="10">
    <source>
        <dbReference type="Proteomes" id="UP000230750"/>
    </source>
</evidence>
<dbReference type="Pfam" id="PF07686">
    <property type="entry name" value="V-set"/>
    <property type="match status" value="1"/>
</dbReference>
<dbReference type="InterPro" id="IPR013106">
    <property type="entry name" value="Ig_V-set"/>
</dbReference>
<keyword evidence="6" id="KW-1133">Transmembrane helix</keyword>
<dbReference type="SUPFAM" id="SSF48726">
    <property type="entry name" value="Immunoglobulin"/>
    <property type="match status" value="1"/>
</dbReference>
<feature type="domain" description="Ig-like" evidence="8">
    <location>
        <begin position="38"/>
        <end position="124"/>
    </location>
</feature>
<evidence type="ECO:0000256" key="3">
    <source>
        <dbReference type="ARBA" id="ARBA00023157"/>
    </source>
</evidence>
<keyword evidence="2 6" id="KW-0472">Membrane</keyword>
<feature type="signal peptide" evidence="7">
    <location>
        <begin position="1"/>
        <end position="24"/>
    </location>
</feature>
<accession>A0A2G8LDW1</accession>
<keyword evidence="10" id="KW-1185">Reference proteome</keyword>
<dbReference type="GO" id="GO:0005911">
    <property type="term" value="C:cell-cell junction"/>
    <property type="evidence" value="ECO:0007669"/>
    <property type="project" value="TreeGrafter"/>
</dbReference>
<evidence type="ECO:0000256" key="6">
    <source>
        <dbReference type="SAM" id="Phobius"/>
    </source>
</evidence>
<dbReference type="PANTHER" id="PTHR11640">
    <property type="entry name" value="NEPHRIN"/>
    <property type="match status" value="1"/>
</dbReference>
<dbReference type="GO" id="GO:0005886">
    <property type="term" value="C:plasma membrane"/>
    <property type="evidence" value="ECO:0007669"/>
    <property type="project" value="TreeGrafter"/>
</dbReference>
<keyword evidence="4" id="KW-0325">Glycoprotein</keyword>
<dbReference type="InterPro" id="IPR013783">
    <property type="entry name" value="Ig-like_fold"/>
</dbReference>
<evidence type="ECO:0000256" key="7">
    <source>
        <dbReference type="SAM" id="SignalP"/>
    </source>
</evidence>
<dbReference type="InterPro" id="IPR007110">
    <property type="entry name" value="Ig-like_dom"/>
</dbReference>
<sequence>MANIRSSSIFITIFVTSMLCSVQCQFVLKPFPVSGAPGRDVIVYCQVNNTNFEGDIYWGLPNDLGAIGPNVNDNAGHSRYSFTGNATQGYFNLKIESVTSADEGEYTCIYDGTRNDNDESFTVEGVASLTVISQTEETTVSCDSEMGNLQFNDSDKLPAYTCVAEGGVPLAGGFDLSWYLQLKDNTLRKIPGIITVDTNGEVASVTSRVDSESVILSGDEDDSFLICTTGPLDSETLPPTCFVPVPDGNTENRIRVFYPPIVRFLPSEIEVGMFETFQAQIKCLADSNPPLVGAPVFSFEEGIDLNDGTLTTGNDSFITNRQYSRATITVTNADVGRTINCTASNGVDTTTVSIEIKSLSSFPGWFICSLILLGGVLAFLVLLFTILCCCKCDLEHEGKRMERRRRTTRETKVNGVDDELHDLDLRTYDNAPVMMPESPHDSGNYADSDTGSVAMVNDFKIEEPEEGHDMIMHTATSNVAYEYDDEYDDPPKQEYLQITIADDTDGEELQLDELSRDDSPSLNEL</sequence>
<evidence type="ECO:0000256" key="2">
    <source>
        <dbReference type="ARBA" id="ARBA00023136"/>
    </source>
</evidence>
<keyword evidence="7" id="KW-0732">Signal</keyword>
<dbReference type="OrthoDB" id="6413693at2759"/>
<dbReference type="GO" id="GO:0098609">
    <property type="term" value="P:cell-cell adhesion"/>
    <property type="evidence" value="ECO:0007669"/>
    <property type="project" value="TreeGrafter"/>
</dbReference>
<gene>
    <name evidence="9" type="ORF">BSL78_04644</name>
</gene>
<comment type="subcellular location">
    <subcellularLocation>
        <location evidence="1">Membrane</location>
        <topology evidence="1">Single-pass type I membrane protein</topology>
    </subcellularLocation>
</comment>
<dbReference type="AlphaFoldDB" id="A0A2G8LDW1"/>
<evidence type="ECO:0000256" key="1">
    <source>
        <dbReference type="ARBA" id="ARBA00004479"/>
    </source>
</evidence>
<evidence type="ECO:0000256" key="5">
    <source>
        <dbReference type="ARBA" id="ARBA00023319"/>
    </source>
</evidence>
<keyword evidence="3" id="KW-1015">Disulfide bond</keyword>
<dbReference type="STRING" id="307972.A0A2G8LDW1"/>
<feature type="chain" id="PRO_5013634456" description="Ig-like domain-containing protein" evidence="7">
    <location>
        <begin position="25"/>
        <end position="525"/>
    </location>
</feature>
<dbReference type="Gene3D" id="2.60.40.10">
    <property type="entry name" value="Immunoglobulins"/>
    <property type="match status" value="1"/>
</dbReference>
<dbReference type="PANTHER" id="PTHR11640:SF31">
    <property type="entry name" value="IRREGULAR CHIASM C-ROUGHEST PROTEIN-RELATED"/>
    <property type="match status" value="1"/>
</dbReference>
<dbReference type="SMART" id="SM00409">
    <property type="entry name" value="IG"/>
    <property type="match status" value="1"/>
</dbReference>
<evidence type="ECO:0000313" key="9">
    <source>
        <dbReference type="EMBL" id="PIK58423.1"/>
    </source>
</evidence>
<dbReference type="InterPro" id="IPR036179">
    <property type="entry name" value="Ig-like_dom_sf"/>
</dbReference>
<reference evidence="9 10" key="1">
    <citation type="journal article" date="2017" name="PLoS Biol.">
        <title>The sea cucumber genome provides insights into morphological evolution and visceral regeneration.</title>
        <authorList>
            <person name="Zhang X."/>
            <person name="Sun L."/>
            <person name="Yuan J."/>
            <person name="Sun Y."/>
            <person name="Gao Y."/>
            <person name="Zhang L."/>
            <person name="Li S."/>
            <person name="Dai H."/>
            <person name="Hamel J.F."/>
            <person name="Liu C."/>
            <person name="Yu Y."/>
            <person name="Liu S."/>
            <person name="Lin W."/>
            <person name="Guo K."/>
            <person name="Jin S."/>
            <person name="Xu P."/>
            <person name="Storey K.B."/>
            <person name="Huan P."/>
            <person name="Zhang T."/>
            <person name="Zhou Y."/>
            <person name="Zhang J."/>
            <person name="Lin C."/>
            <person name="Li X."/>
            <person name="Xing L."/>
            <person name="Huo D."/>
            <person name="Sun M."/>
            <person name="Wang L."/>
            <person name="Mercier A."/>
            <person name="Li F."/>
            <person name="Yang H."/>
            <person name="Xiang J."/>
        </authorList>
    </citation>
    <scope>NUCLEOTIDE SEQUENCE [LARGE SCALE GENOMIC DNA]</scope>
    <source>
        <strain evidence="9">Shaxun</strain>
        <tissue evidence="9">Muscle</tissue>
    </source>
</reference>
<keyword evidence="5" id="KW-0393">Immunoglobulin domain</keyword>
<organism evidence="9 10">
    <name type="scientific">Stichopus japonicus</name>
    <name type="common">Sea cucumber</name>
    <dbReference type="NCBI Taxonomy" id="307972"/>
    <lineage>
        <taxon>Eukaryota</taxon>
        <taxon>Metazoa</taxon>
        <taxon>Echinodermata</taxon>
        <taxon>Eleutherozoa</taxon>
        <taxon>Echinozoa</taxon>
        <taxon>Holothuroidea</taxon>
        <taxon>Aspidochirotacea</taxon>
        <taxon>Aspidochirotida</taxon>
        <taxon>Stichopodidae</taxon>
        <taxon>Apostichopus</taxon>
    </lineage>
</organism>
<name>A0A2G8LDW1_STIJA</name>
<dbReference type="InterPro" id="IPR003599">
    <property type="entry name" value="Ig_sub"/>
</dbReference>
<proteinExistence type="predicted"/>